<evidence type="ECO:0000256" key="1">
    <source>
        <dbReference type="SAM" id="MobiDB-lite"/>
    </source>
</evidence>
<name>A0A1M2VKW7_TRAPU</name>
<dbReference type="Proteomes" id="UP000184267">
    <property type="component" value="Unassembled WGS sequence"/>
</dbReference>
<dbReference type="PANTHER" id="PTHR13767:SF2">
    <property type="entry name" value="PSEUDOURIDYLATE SYNTHASE TRUB1"/>
    <property type="match status" value="1"/>
</dbReference>
<sequence length="174" mass="19513">MDGMALYDYARKGIPLPRPIEKRKVTVHELELVEWLGNDHAFKHPEKKFSKEEQEAMEAALKGVDGGASIKDEPEQEEPSEKPPTAFVLRMKVSGGTYVRCIVHDLAHALGSAGHVVTLQRSRQGRFALEPKEEGDRACVPWEVFQAALTDEGAVDDEGHKEWEREVLSKLEIV</sequence>
<dbReference type="InterPro" id="IPR020103">
    <property type="entry name" value="PsdUridine_synth_cat_dom_sf"/>
</dbReference>
<comment type="caution">
    <text evidence="2">The sequence shown here is derived from an EMBL/GenBank/DDBJ whole genome shotgun (WGS) entry which is preliminary data.</text>
</comment>
<accession>A0A1M2VKW7</accession>
<dbReference type="EMBL" id="MNAD01001075">
    <property type="protein sequence ID" value="OJT08183.1"/>
    <property type="molecule type" value="Genomic_DNA"/>
</dbReference>
<dbReference type="SUPFAM" id="SSF55120">
    <property type="entry name" value="Pseudouridine synthase"/>
    <property type="match status" value="1"/>
</dbReference>
<dbReference type="GO" id="GO:1990481">
    <property type="term" value="P:mRNA pseudouridine synthesis"/>
    <property type="evidence" value="ECO:0007669"/>
    <property type="project" value="TreeGrafter"/>
</dbReference>
<protein>
    <recommendedName>
        <fullName evidence="4">tRNA pseudouridine synthase B</fullName>
    </recommendedName>
</protein>
<dbReference type="PANTHER" id="PTHR13767">
    <property type="entry name" value="TRNA-PSEUDOURIDINE SYNTHASE"/>
    <property type="match status" value="1"/>
</dbReference>
<gene>
    <name evidence="2" type="ORF">TRAPUB_916</name>
</gene>
<dbReference type="Gene3D" id="3.30.2350.10">
    <property type="entry name" value="Pseudouridine synthase"/>
    <property type="match status" value="1"/>
</dbReference>
<keyword evidence="3" id="KW-1185">Reference proteome</keyword>
<dbReference type="GO" id="GO:0006400">
    <property type="term" value="P:tRNA modification"/>
    <property type="evidence" value="ECO:0007669"/>
    <property type="project" value="TreeGrafter"/>
</dbReference>
<dbReference type="GO" id="GO:0009982">
    <property type="term" value="F:pseudouridine synthase activity"/>
    <property type="evidence" value="ECO:0007669"/>
    <property type="project" value="InterPro"/>
</dbReference>
<evidence type="ECO:0000313" key="3">
    <source>
        <dbReference type="Proteomes" id="UP000184267"/>
    </source>
</evidence>
<evidence type="ECO:0000313" key="2">
    <source>
        <dbReference type="EMBL" id="OJT08183.1"/>
    </source>
</evidence>
<dbReference type="AlphaFoldDB" id="A0A1M2VKW7"/>
<evidence type="ECO:0008006" key="4">
    <source>
        <dbReference type="Google" id="ProtNLM"/>
    </source>
</evidence>
<dbReference type="GO" id="GO:0005634">
    <property type="term" value="C:nucleus"/>
    <property type="evidence" value="ECO:0007669"/>
    <property type="project" value="TreeGrafter"/>
</dbReference>
<dbReference type="InterPro" id="IPR014780">
    <property type="entry name" value="tRNA_psdUridine_synth_TruB"/>
</dbReference>
<organism evidence="2 3">
    <name type="scientific">Trametes pubescens</name>
    <name type="common">White-rot fungus</name>
    <dbReference type="NCBI Taxonomy" id="154538"/>
    <lineage>
        <taxon>Eukaryota</taxon>
        <taxon>Fungi</taxon>
        <taxon>Dikarya</taxon>
        <taxon>Basidiomycota</taxon>
        <taxon>Agaricomycotina</taxon>
        <taxon>Agaricomycetes</taxon>
        <taxon>Polyporales</taxon>
        <taxon>Polyporaceae</taxon>
        <taxon>Trametes</taxon>
    </lineage>
</organism>
<dbReference type="STRING" id="154538.A0A1M2VKW7"/>
<dbReference type="OrthoDB" id="9995526at2759"/>
<dbReference type="GO" id="GO:0003723">
    <property type="term" value="F:RNA binding"/>
    <property type="evidence" value="ECO:0007669"/>
    <property type="project" value="InterPro"/>
</dbReference>
<reference evidence="2 3" key="1">
    <citation type="submission" date="2016-10" db="EMBL/GenBank/DDBJ databases">
        <title>Genome sequence of the basidiomycete white-rot fungus Trametes pubescens.</title>
        <authorList>
            <person name="Makela M.R."/>
            <person name="Granchi Z."/>
            <person name="Peng M."/>
            <person name="De Vries R.P."/>
            <person name="Grigoriev I."/>
            <person name="Riley R."/>
            <person name="Hilden K."/>
        </authorList>
    </citation>
    <scope>NUCLEOTIDE SEQUENCE [LARGE SCALE GENOMIC DNA]</scope>
    <source>
        <strain evidence="2 3">FBCC735</strain>
    </source>
</reference>
<feature type="region of interest" description="Disordered" evidence="1">
    <location>
        <begin position="63"/>
        <end position="84"/>
    </location>
</feature>
<proteinExistence type="predicted"/>